<organism evidence="1 2">
    <name type="scientific">Candidatus Erwinia dacicola</name>
    <dbReference type="NCBI Taxonomy" id="252393"/>
    <lineage>
        <taxon>Bacteria</taxon>
        <taxon>Pseudomonadati</taxon>
        <taxon>Pseudomonadota</taxon>
        <taxon>Gammaproteobacteria</taxon>
        <taxon>Enterobacterales</taxon>
        <taxon>Erwiniaceae</taxon>
        <taxon>Erwinia</taxon>
    </lineage>
</organism>
<evidence type="ECO:0000313" key="2">
    <source>
        <dbReference type="Proteomes" id="UP000244334"/>
    </source>
</evidence>
<dbReference type="EMBL" id="LJAM02000269">
    <property type="protein sequence ID" value="RAP70759.1"/>
    <property type="molecule type" value="Genomic_DNA"/>
</dbReference>
<proteinExistence type="predicted"/>
<protein>
    <submittedName>
        <fullName evidence="1">Uncharacterized protein</fullName>
    </submittedName>
</protein>
<dbReference type="Proteomes" id="UP000244334">
    <property type="component" value="Unassembled WGS sequence"/>
</dbReference>
<dbReference type="AlphaFoldDB" id="A0A328TJU5"/>
<keyword evidence="2" id="KW-1185">Reference proteome</keyword>
<reference evidence="1" key="1">
    <citation type="submission" date="2018-04" db="EMBL/GenBank/DDBJ databases">
        <title>Genomes of the Obligate Erwinia dacicola and Facultative Enterobacter sp. OLF Endosymbionts of the Olive Fruit fly, Bactrocera oleae.</title>
        <authorList>
            <person name="Estes A.M."/>
            <person name="Hearn D.J."/>
            <person name="Agarwal S."/>
            <person name="Pierson E.A."/>
            <person name="Dunning-Hotopp J.C."/>
        </authorList>
    </citation>
    <scope>NUCLEOTIDE SEQUENCE [LARGE SCALE GENOMIC DNA]</scope>
    <source>
        <strain evidence="1">Oroville</strain>
    </source>
</reference>
<gene>
    <name evidence="1" type="ORF">ACZ87_02433</name>
</gene>
<comment type="caution">
    <text evidence="1">The sequence shown here is derived from an EMBL/GenBank/DDBJ whole genome shotgun (WGS) entry which is preliminary data.</text>
</comment>
<dbReference type="RefSeq" id="WP_261791519.1">
    <property type="nucleotide sequence ID" value="NZ_LJAM02000269.1"/>
</dbReference>
<sequence length="43" mass="4867">MGWLPCWPLSDGNYRAEKFNIEKDLGPALQKVELMISVEGVCQ</sequence>
<accession>A0A328TJU5</accession>
<evidence type="ECO:0000313" key="1">
    <source>
        <dbReference type="EMBL" id="RAP70759.1"/>
    </source>
</evidence>
<name>A0A328TJU5_9GAMM</name>